<organism evidence="2 3">
    <name type="scientific">Lasallia pustulata</name>
    <dbReference type="NCBI Taxonomy" id="136370"/>
    <lineage>
        <taxon>Eukaryota</taxon>
        <taxon>Fungi</taxon>
        <taxon>Dikarya</taxon>
        <taxon>Ascomycota</taxon>
        <taxon>Pezizomycotina</taxon>
        <taxon>Lecanoromycetes</taxon>
        <taxon>OSLEUM clade</taxon>
        <taxon>Umbilicariomycetidae</taxon>
        <taxon>Umbilicariales</taxon>
        <taxon>Umbilicariaceae</taxon>
        <taxon>Lasallia</taxon>
    </lineage>
</organism>
<dbReference type="EMBL" id="FWEW01003727">
    <property type="protein sequence ID" value="SLM40456.1"/>
    <property type="molecule type" value="Genomic_DNA"/>
</dbReference>
<reference evidence="1 4" key="3">
    <citation type="submission" date="2019-09" db="EMBL/GenBank/DDBJ databases">
        <title>The hologenome of the rock-dwelling lichen Lasallia pustulata.</title>
        <authorList>
            <person name="Greshake Tzovaras B."/>
            <person name="Segers F."/>
            <person name="Bicker A."/>
            <person name="Dal Grande F."/>
            <person name="Otte J."/>
            <person name="Hankeln T."/>
            <person name="Schmitt I."/>
            <person name="Ebersberger I."/>
        </authorList>
    </citation>
    <scope>NUCLEOTIDE SEQUENCE [LARGE SCALE GENOMIC DNA]</scope>
    <source>
        <strain evidence="1">A1-1</strain>
    </source>
</reference>
<accession>A0A1W5DBI1</accession>
<dbReference type="Pfam" id="PF13489">
    <property type="entry name" value="Methyltransf_23"/>
    <property type="match status" value="1"/>
</dbReference>
<keyword evidence="3" id="KW-1185">Reference proteome</keyword>
<evidence type="ECO:0000313" key="2">
    <source>
        <dbReference type="EMBL" id="SLM40456.1"/>
    </source>
</evidence>
<dbReference type="GO" id="GO:0008168">
    <property type="term" value="F:methyltransferase activity"/>
    <property type="evidence" value="ECO:0007669"/>
    <property type="project" value="UniProtKB-KW"/>
</dbReference>
<dbReference type="Gene3D" id="3.40.50.150">
    <property type="entry name" value="Vaccinia Virus protein VP39"/>
    <property type="match status" value="1"/>
</dbReference>
<keyword evidence="2" id="KW-0489">Methyltransferase</keyword>
<dbReference type="PANTHER" id="PTHR43591">
    <property type="entry name" value="METHYLTRANSFERASE"/>
    <property type="match status" value="1"/>
</dbReference>
<reference evidence="3" key="1">
    <citation type="submission" date="2017-03" db="EMBL/GenBank/DDBJ databases">
        <authorList>
            <person name="Sharma R."/>
            <person name="Thines M."/>
        </authorList>
    </citation>
    <scope>NUCLEOTIDE SEQUENCE [LARGE SCALE GENOMIC DNA]</scope>
</reference>
<dbReference type="EMBL" id="VXIT01000003">
    <property type="protein sequence ID" value="KAA6414278.1"/>
    <property type="molecule type" value="Genomic_DNA"/>
</dbReference>
<dbReference type="SUPFAM" id="SSF53335">
    <property type="entry name" value="S-adenosyl-L-methionine-dependent methyltransferases"/>
    <property type="match status" value="1"/>
</dbReference>
<dbReference type="OrthoDB" id="3647at2759"/>
<dbReference type="Proteomes" id="UP000192927">
    <property type="component" value="Unassembled WGS sequence"/>
</dbReference>
<evidence type="ECO:0000313" key="1">
    <source>
        <dbReference type="EMBL" id="KAA6414278.1"/>
    </source>
</evidence>
<dbReference type="AlphaFoldDB" id="A0A1W5DBI1"/>
<dbReference type="PANTHER" id="PTHR43591:SF108">
    <property type="entry name" value="S-ADENOSYL-L-METHIONINE-DEPENDENT METHYLTRANSFERASE"/>
    <property type="match status" value="1"/>
</dbReference>
<dbReference type="CDD" id="cd02440">
    <property type="entry name" value="AdoMet_MTases"/>
    <property type="match status" value="1"/>
</dbReference>
<name>A0A1W5DBI1_9LECA</name>
<keyword evidence="2" id="KW-0808">Transferase</keyword>
<protein>
    <submittedName>
        <fullName evidence="2">S-adenosyl-L-methionine-dependent methyltransferase-like</fullName>
    </submittedName>
</protein>
<evidence type="ECO:0000313" key="4">
    <source>
        <dbReference type="Proteomes" id="UP000324767"/>
    </source>
</evidence>
<sequence>MSDHDITEANRKFWDDAAKNFTMQPWQQKLVAQHAQELQDRRDWIGVDWLPESSSSPPAHEVRVLDYACGPGAVSVAFLPYATSFTGMDLSDGMVAAFNGRASKLNLPSTKTMRAVQADLLLSPSSPSITTPEFYNFDLAAVGLSFHHFPDPTLTAKRLVERLKPGKGVLLVTDFLPPFLPPGDAHANDPAIAQAKKTVAHNGFTKEEIERIFKEAGCVDVDVVVREEPVLMGGSGREMKLFLARGRRE</sequence>
<reference evidence="2" key="2">
    <citation type="submission" date="2017-03" db="EMBL/GenBank/DDBJ databases">
        <authorList>
            <person name="Afonso C.L."/>
            <person name="Miller P.J."/>
            <person name="Scott M.A."/>
            <person name="Spackman E."/>
            <person name="Goraichik I."/>
            <person name="Dimitrov K.M."/>
            <person name="Suarez D.L."/>
            <person name="Swayne D.E."/>
        </authorList>
    </citation>
    <scope>NUCLEOTIDE SEQUENCE [LARGE SCALE GENOMIC DNA]</scope>
</reference>
<proteinExistence type="predicted"/>
<gene>
    <name evidence="1" type="ORF">FRX48_02641</name>
</gene>
<evidence type="ECO:0000313" key="3">
    <source>
        <dbReference type="Proteomes" id="UP000192927"/>
    </source>
</evidence>
<dbReference type="InterPro" id="IPR029063">
    <property type="entry name" value="SAM-dependent_MTases_sf"/>
</dbReference>
<dbReference type="Proteomes" id="UP000324767">
    <property type="component" value="Unassembled WGS sequence"/>
</dbReference>
<dbReference type="GO" id="GO:0032259">
    <property type="term" value="P:methylation"/>
    <property type="evidence" value="ECO:0007669"/>
    <property type="project" value="UniProtKB-KW"/>
</dbReference>